<name>A0ABS6YAV2_9BACT</name>
<comment type="caution">
    <text evidence="2">The sequence shown here is derived from an EMBL/GenBank/DDBJ whole genome shotgun (WGS) entry which is preliminary data.</text>
</comment>
<dbReference type="InterPro" id="IPR001173">
    <property type="entry name" value="Glyco_trans_2-like"/>
</dbReference>
<evidence type="ECO:0000313" key="2">
    <source>
        <dbReference type="EMBL" id="MBW4768382.1"/>
    </source>
</evidence>
<evidence type="ECO:0000313" key="3">
    <source>
        <dbReference type="Proteomes" id="UP000788426"/>
    </source>
</evidence>
<dbReference type="EMBL" id="JAHXCT010000001">
    <property type="protein sequence ID" value="MBW4768382.1"/>
    <property type="molecule type" value="Genomic_DNA"/>
</dbReference>
<reference evidence="2 3" key="1">
    <citation type="submission" date="2021-07" db="EMBL/GenBank/DDBJ databases">
        <title>Genomic diversity and antimicrobial resistance of Prevotella spp. isolated from chronic lung disease airways.</title>
        <authorList>
            <person name="Webb K.A."/>
            <person name="Olagoke O.S."/>
            <person name="Baird T."/>
            <person name="Neill J."/>
            <person name="Pham A."/>
            <person name="Wells T.J."/>
            <person name="Ramsay K.A."/>
            <person name="Bell S.C."/>
            <person name="Sarovich D.S."/>
            <person name="Price E.P."/>
        </authorList>
    </citation>
    <scope>NUCLEOTIDE SEQUENCE [LARGE SCALE GENOMIC DNA]</scope>
    <source>
        <strain evidence="2 3">SCHI0011.S.12</strain>
    </source>
</reference>
<sequence length="318" mass="37290">MEATKPLISFIITTYNLHAHYLLRCIDSVFSSSLNKDEFEIVLIDDGSKSKILPELEQYQNTIRYIYQDNKGAAGARNTGIEHAKGEYLQFIDGDDYLLTKPYNHCIDILKQEKPQLLLFKYTKNKDYEGSYQRSKSITGADYMLHNNLQLSVDTSIFKRSILGDLRFSCSRLNEDEEFMPLLLLQAKHFIAIDANAYFYDTRQESCSNNIDITILKRRLEDTKNILLQFNKVLPSLSNKEQLALERRTAQLTMDYIYNTIIYLNDYKIFTNTLQELKKYHLFPLKNRYYTTKYYLFRVLTLSTLGQKILFKLIAKAK</sequence>
<dbReference type="PANTHER" id="PTHR22916">
    <property type="entry name" value="GLYCOSYLTRANSFERASE"/>
    <property type="match status" value="1"/>
</dbReference>
<proteinExistence type="predicted"/>
<dbReference type="CDD" id="cd00761">
    <property type="entry name" value="Glyco_tranf_GTA_type"/>
    <property type="match status" value="1"/>
</dbReference>
<dbReference type="PANTHER" id="PTHR22916:SF3">
    <property type="entry name" value="UDP-GLCNAC:BETAGAL BETA-1,3-N-ACETYLGLUCOSAMINYLTRANSFERASE-LIKE PROTEIN 1"/>
    <property type="match status" value="1"/>
</dbReference>
<protein>
    <submittedName>
        <fullName evidence="2">Glycosyltransferase family 2 protein</fullName>
    </submittedName>
</protein>
<gene>
    <name evidence="2" type="ORF">KZO38_01175</name>
</gene>
<dbReference type="Pfam" id="PF00535">
    <property type="entry name" value="Glycos_transf_2"/>
    <property type="match status" value="1"/>
</dbReference>
<dbReference type="RefSeq" id="WP_219479109.1">
    <property type="nucleotide sequence ID" value="NZ_CAUTEZ010000003.1"/>
</dbReference>
<feature type="domain" description="Glycosyltransferase 2-like" evidence="1">
    <location>
        <begin position="9"/>
        <end position="138"/>
    </location>
</feature>
<accession>A0ABS6YAV2</accession>
<evidence type="ECO:0000259" key="1">
    <source>
        <dbReference type="Pfam" id="PF00535"/>
    </source>
</evidence>
<keyword evidence="3" id="KW-1185">Reference proteome</keyword>
<dbReference type="Proteomes" id="UP000788426">
    <property type="component" value="Unassembled WGS sequence"/>
</dbReference>
<organism evidence="2 3">
    <name type="scientific">Hoylesella nanceiensis</name>
    <dbReference type="NCBI Taxonomy" id="425941"/>
    <lineage>
        <taxon>Bacteria</taxon>
        <taxon>Pseudomonadati</taxon>
        <taxon>Bacteroidota</taxon>
        <taxon>Bacteroidia</taxon>
        <taxon>Bacteroidales</taxon>
        <taxon>Prevotellaceae</taxon>
        <taxon>Hoylesella</taxon>
    </lineage>
</organism>